<comment type="caution">
    <text evidence="2">The sequence shown here is derived from an EMBL/GenBank/DDBJ whole genome shotgun (WGS) entry which is preliminary data.</text>
</comment>
<feature type="signal peptide" evidence="1">
    <location>
        <begin position="1"/>
        <end position="19"/>
    </location>
</feature>
<dbReference type="AlphaFoldDB" id="A0A8J2JC86"/>
<evidence type="ECO:0000256" key="1">
    <source>
        <dbReference type="SAM" id="SignalP"/>
    </source>
</evidence>
<feature type="chain" id="PRO_5035224520" evidence="1">
    <location>
        <begin position="20"/>
        <end position="151"/>
    </location>
</feature>
<evidence type="ECO:0000313" key="2">
    <source>
        <dbReference type="EMBL" id="CAG7717553.1"/>
    </source>
</evidence>
<accession>A0A8J2JC86</accession>
<proteinExistence type="predicted"/>
<gene>
    <name evidence="2" type="ORF">AFUS01_LOCUS7009</name>
</gene>
<keyword evidence="3" id="KW-1185">Reference proteome</keyword>
<organism evidence="2 3">
    <name type="scientific">Allacma fusca</name>
    <dbReference type="NCBI Taxonomy" id="39272"/>
    <lineage>
        <taxon>Eukaryota</taxon>
        <taxon>Metazoa</taxon>
        <taxon>Ecdysozoa</taxon>
        <taxon>Arthropoda</taxon>
        <taxon>Hexapoda</taxon>
        <taxon>Collembola</taxon>
        <taxon>Symphypleona</taxon>
        <taxon>Sminthuridae</taxon>
        <taxon>Allacma</taxon>
    </lineage>
</organism>
<dbReference type="EMBL" id="CAJVCH010046837">
    <property type="protein sequence ID" value="CAG7717553.1"/>
    <property type="molecule type" value="Genomic_DNA"/>
</dbReference>
<evidence type="ECO:0000313" key="3">
    <source>
        <dbReference type="Proteomes" id="UP000708208"/>
    </source>
</evidence>
<name>A0A8J2JC86_9HEXA</name>
<protein>
    <submittedName>
        <fullName evidence="2">Uncharacterized protein</fullName>
    </submittedName>
</protein>
<keyword evidence="1" id="KW-0732">Signal</keyword>
<dbReference type="OrthoDB" id="8117451at2759"/>
<dbReference type="Proteomes" id="UP000708208">
    <property type="component" value="Unassembled WGS sequence"/>
</dbReference>
<sequence length="151" mass="15930">MANKLIWALLLACIAYVHGQANQLAAQGALNAANSGAPVGQPQFSLQGGGSGNNGRNWNAAGNAGVGAKVWESPNGRHSVGAGVNAGQAFGRQQGQSYHSKPDVGVGAGYVYRSRYPTRQSHKISCNTIQSEHKFLLKSTNLLELFLLKKK</sequence>
<reference evidence="2" key="1">
    <citation type="submission" date="2021-06" db="EMBL/GenBank/DDBJ databases">
        <authorList>
            <person name="Hodson N. C."/>
            <person name="Mongue J. A."/>
            <person name="Jaron S. K."/>
        </authorList>
    </citation>
    <scope>NUCLEOTIDE SEQUENCE</scope>
</reference>